<dbReference type="AlphaFoldDB" id="A0AAE1Y1S2"/>
<dbReference type="InterPro" id="IPR043128">
    <property type="entry name" value="Rev_trsase/Diguanyl_cyclase"/>
</dbReference>
<dbReference type="SUPFAM" id="SSF56672">
    <property type="entry name" value="DNA/RNA polymerases"/>
    <property type="match status" value="1"/>
</dbReference>
<reference evidence="2" key="2">
    <citation type="journal article" date="2024" name="Plant">
        <title>Genomic evolution and insights into agronomic trait innovations of Sesamum species.</title>
        <authorList>
            <person name="Miao H."/>
            <person name="Wang L."/>
            <person name="Qu L."/>
            <person name="Liu H."/>
            <person name="Sun Y."/>
            <person name="Le M."/>
            <person name="Wang Q."/>
            <person name="Wei S."/>
            <person name="Zheng Y."/>
            <person name="Lin W."/>
            <person name="Duan Y."/>
            <person name="Cao H."/>
            <person name="Xiong S."/>
            <person name="Wang X."/>
            <person name="Wei L."/>
            <person name="Li C."/>
            <person name="Ma Q."/>
            <person name="Ju M."/>
            <person name="Zhao R."/>
            <person name="Li G."/>
            <person name="Mu C."/>
            <person name="Tian Q."/>
            <person name="Mei H."/>
            <person name="Zhang T."/>
            <person name="Gao T."/>
            <person name="Zhang H."/>
        </authorList>
    </citation>
    <scope>NUCLEOTIDE SEQUENCE</scope>
    <source>
        <strain evidence="2">3651</strain>
    </source>
</reference>
<dbReference type="Proteomes" id="UP001293254">
    <property type="component" value="Unassembled WGS sequence"/>
</dbReference>
<evidence type="ECO:0000259" key="1">
    <source>
        <dbReference type="Pfam" id="PF17919"/>
    </source>
</evidence>
<dbReference type="Pfam" id="PF17919">
    <property type="entry name" value="RT_RNaseH_2"/>
    <property type="match status" value="1"/>
</dbReference>
<organism evidence="2 3">
    <name type="scientific">Sesamum alatum</name>
    <dbReference type="NCBI Taxonomy" id="300844"/>
    <lineage>
        <taxon>Eukaryota</taxon>
        <taxon>Viridiplantae</taxon>
        <taxon>Streptophyta</taxon>
        <taxon>Embryophyta</taxon>
        <taxon>Tracheophyta</taxon>
        <taxon>Spermatophyta</taxon>
        <taxon>Magnoliopsida</taxon>
        <taxon>eudicotyledons</taxon>
        <taxon>Gunneridae</taxon>
        <taxon>Pentapetalae</taxon>
        <taxon>asterids</taxon>
        <taxon>lamiids</taxon>
        <taxon>Lamiales</taxon>
        <taxon>Pedaliaceae</taxon>
        <taxon>Sesamum</taxon>
    </lineage>
</organism>
<dbReference type="PANTHER" id="PTHR33064">
    <property type="entry name" value="POL PROTEIN"/>
    <property type="match status" value="1"/>
</dbReference>
<name>A0AAE1Y1S2_9LAMI</name>
<proteinExistence type="predicted"/>
<dbReference type="PANTHER" id="PTHR33064:SF37">
    <property type="entry name" value="RIBONUCLEASE H"/>
    <property type="match status" value="1"/>
</dbReference>
<dbReference type="InterPro" id="IPR051320">
    <property type="entry name" value="Viral_Replic_Matur_Polypro"/>
</dbReference>
<dbReference type="EMBL" id="JACGWO010000008">
    <property type="protein sequence ID" value="KAK4421634.1"/>
    <property type="molecule type" value="Genomic_DNA"/>
</dbReference>
<dbReference type="InterPro" id="IPR043502">
    <property type="entry name" value="DNA/RNA_pol_sf"/>
</dbReference>
<evidence type="ECO:0000313" key="3">
    <source>
        <dbReference type="Proteomes" id="UP001293254"/>
    </source>
</evidence>
<protein>
    <submittedName>
        <fullName evidence="2">Retrovirus-related Pol polyprotein from transposon opus</fullName>
    </submittedName>
</protein>
<evidence type="ECO:0000313" key="2">
    <source>
        <dbReference type="EMBL" id="KAK4421634.1"/>
    </source>
</evidence>
<reference evidence="2" key="1">
    <citation type="submission" date="2020-06" db="EMBL/GenBank/DDBJ databases">
        <authorList>
            <person name="Li T."/>
            <person name="Hu X."/>
            <person name="Zhang T."/>
            <person name="Song X."/>
            <person name="Zhang H."/>
            <person name="Dai N."/>
            <person name="Sheng W."/>
            <person name="Hou X."/>
            <person name="Wei L."/>
        </authorList>
    </citation>
    <scope>NUCLEOTIDE SEQUENCE</scope>
    <source>
        <strain evidence="2">3651</strain>
        <tissue evidence="2">Leaf</tissue>
    </source>
</reference>
<keyword evidence="3" id="KW-1185">Reference proteome</keyword>
<gene>
    <name evidence="2" type="ORF">Salat_2114000</name>
</gene>
<dbReference type="InterPro" id="IPR041577">
    <property type="entry name" value="RT_RNaseH_2"/>
</dbReference>
<dbReference type="Gene3D" id="3.30.70.270">
    <property type="match status" value="1"/>
</dbReference>
<sequence>MVERSLCMREARGLIPRISSRILCILNFCVSSVAYLGHIISAAGVEADPSKLATIIDWPLPRSQSELHGFLGLTRYYRRFVCHYVSIFAPLTDLLKSTTLNWSSAALAAFQELKAAMSTLPVLTPPDFSQPFDVTTDASLVAVVAVFS</sequence>
<feature type="domain" description="Reverse transcriptase/retrotransposon-derived protein RNase H-like" evidence="1">
    <location>
        <begin position="102"/>
        <end position="147"/>
    </location>
</feature>
<comment type="caution">
    <text evidence="2">The sequence shown here is derived from an EMBL/GenBank/DDBJ whole genome shotgun (WGS) entry which is preliminary data.</text>
</comment>
<dbReference type="FunFam" id="3.30.70.270:FF:000020">
    <property type="entry name" value="Transposon Tf2-6 polyprotein-like Protein"/>
    <property type="match status" value="1"/>
</dbReference>
<accession>A0AAE1Y1S2</accession>